<keyword evidence="15" id="KW-1003">Cell membrane</keyword>
<evidence type="ECO:0000313" key="18">
    <source>
        <dbReference type="Proteomes" id="UP000887574"/>
    </source>
</evidence>
<evidence type="ECO:0000256" key="4">
    <source>
        <dbReference type="ARBA" id="ARBA00022670"/>
    </source>
</evidence>
<evidence type="ECO:0000256" key="16">
    <source>
        <dbReference type="SAM" id="Coils"/>
    </source>
</evidence>
<feature type="compositionally biased region" description="Polar residues" evidence="17">
    <location>
        <begin position="1815"/>
        <end position="1828"/>
    </location>
</feature>
<comment type="cofactor">
    <cofactor evidence="1">
        <name>Co(2+)</name>
        <dbReference type="ChEBI" id="CHEBI:48828"/>
    </cofactor>
</comment>
<dbReference type="PANTHER" id="PTHR31120">
    <property type="entry name" value="METALLOPROTEASE TIKI"/>
    <property type="match status" value="1"/>
</dbReference>
<dbReference type="GO" id="GO:0005886">
    <property type="term" value="C:plasma membrane"/>
    <property type="evidence" value="ECO:0007669"/>
    <property type="project" value="UniProtKB-SubCell"/>
</dbReference>
<comment type="subcellular location">
    <subcellularLocation>
        <location evidence="15">Cell membrane</location>
        <topology evidence="15">Single-pass type I membrane protein</topology>
    </subcellularLocation>
    <subcellularLocation>
        <location evidence="2">Membrane</location>
        <topology evidence="2">Single-pass type I membrane protein</topology>
    </subcellularLocation>
</comment>
<keyword evidence="9 15" id="KW-0378">Hydrolase</keyword>
<feature type="region of interest" description="Disordered" evidence="17">
    <location>
        <begin position="1299"/>
        <end position="1330"/>
    </location>
</feature>
<feature type="transmembrane region" description="Helical" evidence="15">
    <location>
        <begin position="12"/>
        <end position="32"/>
    </location>
</feature>
<keyword evidence="10 15" id="KW-1133">Transmembrane helix</keyword>
<evidence type="ECO:0000256" key="7">
    <source>
        <dbReference type="ARBA" id="ARBA00022729"/>
    </source>
</evidence>
<comment type="function">
    <text evidence="15">Metalloprotease that acts as a negative regulator of the Wnt signaling pathway.</text>
</comment>
<feature type="region of interest" description="Disordered" evidence="17">
    <location>
        <begin position="1544"/>
        <end position="1603"/>
    </location>
</feature>
<evidence type="ECO:0000256" key="10">
    <source>
        <dbReference type="ARBA" id="ARBA00022989"/>
    </source>
</evidence>
<feature type="compositionally biased region" description="Polar residues" evidence="17">
    <location>
        <begin position="1300"/>
        <end position="1309"/>
    </location>
</feature>
<dbReference type="WBParaSite" id="jg14600">
    <property type="protein sequence ID" value="jg14600"/>
    <property type="gene ID" value="jg14600"/>
</dbReference>
<feature type="region of interest" description="Disordered" evidence="17">
    <location>
        <begin position="694"/>
        <end position="716"/>
    </location>
</feature>
<evidence type="ECO:0000313" key="19">
    <source>
        <dbReference type="WBParaSite" id="jg14600"/>
    </source>
</evidence>
<dbReference type="PROSITE" id="PS51073">
    <property type="entry name" value="RPEL"/>
    <property type="match status" value="2"/>
</dbReference>
<keyword evidence="6 15" id="KW-0479">Metal-binding</keyword>
<comment type="cofactor">
    <cofactor evidence="15">
        <name>Mn(2+)</name>
        <dbReference type="ChEBI" id="CHEBI:29035"/>
    </cofactor>
    <cofactor evidence="15">
        <name>Co(2+)</name>
        <dbReference type="ChEBI" id="CHEBI:48828"/>
    </cofactor>
    <text evidence="15">Divalent metal cations. Mn(2+) or Co(2+).</text>
</comment>
<proteinExistence type="inferred from homology"/>
<feature type="repeat" description="RPEL" evidence="14">
    <location>
        <begin position="578"/>
        <end position="603"/>
    </location>
</feature>
<feature type="coiled-coil region" evidence="16">
    <location>
        <begin position="1333"/>
        <end position="1367"/>
    </location>
</feature>
<evidence type="ECO:0000256" key="12">
    <source>
        <dbReference type="ARBA" id="ARBA00023136"/>
    </source>
</evidence>
<feature type="compositionally biased region" description="Polar residues" evidence="17">
    <location>
        <begin position="925"/>
        <end position="934"/>
    </location>
</feature>
<dbReference type="PANTHER" id="PTHR31120:SF6">
    <property type="entry name" value="METALLOPROTEASE TIKI HOMOLOG"/>
    <property type="match status" value="1"/>
</dbReference>
<feature type="region of interest" description="Disordered" evidence="17">
    <location>
        <begin position="1815"/>
        <end position="1884"/>
    </location>
</feature>
<feature type="compositionally biased region" description="Polar residues" evidence="17">
    <location>
        <begin position="1562"/>
        <end position="1576"/>
    </location>
</feature>
<accession>A0A915D1N2</accession>
<dbReference type="SMART" id="SM00707">
    <property type="entry name" value="RPEL"/>
    <property type="match status" value="2"/>
</dbReference>
<feature type="region of interest" description="Disordered" evidence="17">
    <location>
        <begin position="1659"/>
        <end position="1682"/>
    </location>
</feature>
<feature type="compositionally biased region" description="Polar residues" evidence="17">
    <location>
        <begin position="1590"/>
        <end position="1603"/>
    </location>
</feature>
<keyword evidence="5 15" id="KW-0812">Transmembrane</keyword>
<keyword evidence="16" id="KW-0175">Coiled coil</keyword>
<dbReference type="Gene3D" id="6.10.150.10">
    <property type="match status" value="1"/>
</dbReference>
<feature type="region of interest" description="Disordered" evidence="17">
    <location>
        <begin position="925"/>
        <end position="955"/>
    </location>
</feature>
<dbReference type="InterPro" id="IPR002816">
    <property type="entry name" value="TraB/PrgY/GumN_fam"/>
</dbReference>
<dbReference type="GO" id="GO:0016055">
    <property type="term" value="P:Wnt signaling pathway"/>
    <property type="evidence" value="ECO:0007669"/>
    <property type="project" value="UniProtKB-KW"/>
</dbReference>
<dbReference type="GO" id="GO:0046872">
    <property type="term" value="F:metal ion binding"/>
    <property type="evidence" value="ECO:0007669"/>
    <property type="project" value="UniProtKB-UniRule"/>
</dbReference>
<dbReference type="InterPro" id="IPR040230">
    <property type="entry name" value="TIKI1/2-like"/>
</dbReference>
<evidence type="ECO:0000256" key="3">
    <source>
        <dbReference type="ARBA" id="ARBA00008261"/>
    </source>
</evidence>
<keyword evidence="11 15" id="KW-0482">Metalloprotease</keyword>
<feature type="compositionally biased region" description="Polar residues" evidence="17">
    <location>
        <begin position="1238"/>
        <end position="1257"/>
    </location>
</feature>
<protein>
    <recommendedName>
        <fullName evidence="15">Metalloprotease TIKI homolog</fullName>
        <ecNumber evidence="15">3.4.-.-</ecNumber>
    </recommendedName>
</protein>
<dbReference type="Proteomes" id="UP000887574">
    <property type="component" value="Unplaced"/>
</dbReference>
<dbReference type="Gene3D" id="1.10.720.30">
    <property type="entry name" value="SAP domain"/>
    <property type="match status" value="1"/>
</dbReference>
<keyword evidence="7 15" id="KW-0732">Signal</keyword>
<evidence type="ECO:0000256" key="13">
    <source>
        <dbReference type="ARBA" id="ARBA00023180"/>
    </source>
</evidence>
<name>A0A915D1N2_9BILA</name>
<dbReference type="GO" id="GO:0006508">
    <property type="term" value="P:proteolysis"/>
    <property type="evidence" value="ECO:0007669"/>
    <property type="project" value="UniProtKB-KW"/>
</dbReference>
<dbReference type="CDD" id="cd14789">
    <property type="entry name" value="Tiki"/>
    <property type="match status" value="1"/>
</dbReference>
<comment type="similarity">
    <text evidence="3 15">Belongs to the TIKI family.</text>
</comment>
<keyword evidence="4 15" id="KW-0645">Protease</keyword>
<evidence type="ECO:0000256" key="15">
    <source>
        <dbReference type="RuleBase" id="RU369069"/>
    </source>
</evidence>
<evidence type="ECO:0000256" key="8">
    <source>
        <dbReference type="ARBA" id="ARBA00022737"/>
    </source>
</evidence>
<evidence type="ECO:0000256" key="17">
    <source>
        <dbReference type="SAM" id="MobiDB-lite"/>
    </source>
</evidence>
<dbReference type="GO" id="GO:0030178">
    <property type="term" value="P:negative regulation of Wnt signaling pathway"/>
    <property type="evidence" value="ECO:0007669"/>
    <property type="project" value="UniProtKB-UniRule"/>
</dbReference>
<dbReference type="EC" id="3.4.-.-" evidence="15"/>
<keyword evidence="13" id="KW-0325">Glycoprotein</keyword>
<keyword evidence="8" id="KW-0677">Repeat</keyword>
<feature type="repeat" description="RPEL" evidence="14">
    <location>
        <begin position="623"/>
        <end position="648"/>
    </location>
</feature>
<evidence type="ECO:0000256" key="1">
    <source>
        <dbReference type="ARBA" id="ARBA00001941"/>
    </source>
</evidence>
<evidence type="ECO:0000256" key="6">
    <source>
        <dbReference type="ARBA" id="ARBA00022723"/>
    </source>
</evidence>
<keyword evidence="18" id="KW-1185">Reference proteome</keyword>
<reference evidence="19" key="1">
    <citation type="submission" date="2022-11" db="UniProtKB">
        <authorList>
            <consortium name="WormBaseParasite"/>
        </authorList>
    </citation>
    <scope>IDENTIFICATION</scope>
</reference>
<evidence type="ECO:0000256" key="9">
    <source>
        <dbReference type="ARBA" id="ARBA00022801"/>
    </source>
</evidence>
<evidence type="ECO:0000256" key="14">
    <source>
        <dbReference type="PROSITE-ProRule" id="PRU00401"/>
    </source>
</evidence>
<keyword evidence="12 15" id="KW-0472">Membrane</keyword>
<evidence type="ECO:0000256" key="11">
    <source>
        <dbReference type="ARBA" id="ARBA00023049"/>
    </source>
</evidence>
<evidence type="ECO:0000256" key="2">
    <source>
        <dbReference type="ARBA" id="ARBA00004479"/>
    </source>
</evidence>
<keyword evidence="15" id="KW-0879">Wnt signaling pathway</keyword>
<feature type="compositionally biased region" description="Low complexity" evidence="17">
    <location>
        <begin position="1829"/>
        <end position="1843"/>
    </location>
</feature>
<dbReference type="Pfam" id="PF01963">
    <property type="entry name" value="TraB_PrgY_gumN"/>
    <property type="match status" value="1"/>
</dbReference>
<sequence>MNSIKLKIHYYFCFRAHIFAVFYLFIVVQVLFTPPCFALVSSLAASRKESVYDHSHHHHHASNVMNCSASSKKRSLFLWSVDSPSQRNVRSFLFGTIHVSYNEVWDYVSEKVKEVFGEAESIVFELELHNPETIEILLQIFERLKLYMKRFKFRLMQWSYKKFQNKGRHEAKKEARRLYNSIVGGWEVKRPVWLLFLLYQMSESFSQNESSPMLDVFLAQKAQEQGKKLHSIETPAEQCNPLFSISQEQIVFAINYTLSYLEWIEEREADEFRAENFTDSTKNDTKAGRSSLGDLIQHYRCGSLEASVFNTKRFVQNGFTISPEMDHKARQIDNLLVEDIILKRNVRMASRANDLLKQSPTTAFFFALGAGHFLGENSLISALEEYGYHIAPVKEDDDVISYIRNQNLRFAKEKSRFNELWMDHPELVHIPNRSSSVLDNSISHIPELHSLSNSSLILSSSRSQPSVLTTQLKTASSLPILYIPVTLAPGGTSQQEFRLIKSGSANGWAQTRKKSSPTIGPRKLPLLAPRPAGDGISSLKNESTVYLSTMDKKREACPKGILLSEGNGQLKIPLQQREQLKRRIAERPSRQKLVTQHILLCPSSVDPLIQARCQDLKKNKLVDNLNRKLQRRPGPLELVTKKILQVDAELEEALQEGLLPFKSTISKSSPHSFQPNIINNSRLFMPTDPNPVESSDLMKTEHAPPARIPPSMVSESSLNDSETYLLGTKISNERLAEVISSSSGSSSPVSVIAINNENNDSMQDKKENNYKNLLKQQEILLEWQDDIVEEEEEDEIRDEDSEGDLEEKETEYTQQMEDTYGNSINAMVETPPCLLSSEQQEAENMQTDKAAHVHHEEHKHSNVDLKLQKCCQCTVESAVQNAGDNAPSSTTTEPISGIRSRLMEFKVQDLKKECRKRQLAASGTKNVTVSSCPSAKTPRAHSSAGQKNAKGLKKSGLSSAATNASSTIDMSVIDAVASNIKAKSGCKGDAMKMGPPIRDVIHDYLQQKQQHPALMLQMPNGRQQQIVQLVDADGAPLSGNSKAVCLPTLPNKGVVYNSSSKPFNTTCCNCSHEETQRFSGPITNTEQRQQFNQSHQRPEANKVSLGTTDNYQHYANSQHQKFPESTFSFAQMGSGGQFTLAESSSQHSANNNGHMTAPVNSVASSLSPLKYPRKAPSACTSINPNTFACNQQSTLADATFSAPNQFYGQNKASMPYPQQNFNTACNCNRDARNSQVYQGNQNPQYYSGSQSHLQNEASSRRRHSFASPACNSAVCPPNSSNQDRQEQFMQNEYGPMASPMEQQQTNELETAQPPKPLQIDPSDPSSLLSANTLSNHEETLRYHQKKIHEMQKELSKSQQHLRHQQQMIWMAKKAQVRCDATGRQLTQAEFWINQLDTKDLRNSLVQNILQHKTQQKQLQTQIADHKQLVSTEQKLQEELHIDQAVTDIVRLIKQDSRTALLIVQLLRRYQLERTHELVDDTNNQPAINTTKSGIHDQQAMDCCHPVNNENSQCNDDLMILEDGMQVSQKDAAYSNNTNLSAMAAARSKKKALNGSRSIWHPRSQSTSGQRVSPASKSSDDISLRKKTSINKRGSNSAMLDASNASSVDMDEIFRTVLKNASSKPLDSSNSAAKPLEMVLPKPVQRKILKAEKEICGEGDETSKAKKIRRKRQPNVDSKEAESTALQIMPQFDNFHLTTTPTTYNSETMTQLACCSDLIPNVEASDSTNQSVVTSTSLDINCFNKSSANEHASLQSISKSGATFDYIKNHAFDDLMDVLRDDQEKSLLGSFENVTNFADYGNMNQQHLQYNAMTTQNSHNFPSNQYQPTQHLSQFQQHSSNSSSHGHHHHPDSMDIIPPHSIQNSSVDGQHSRDEGFSSSSVCSTNSYVNDQQHSTVGREQTANVFNQQNSNAGLFDANDQDMEWFENIDSILESDTLGHSFANINGFQPSVRPMDAFV</sequence>
<evidence type="ECO:0000256" key="5">
    <source>
        <dbReference type="ARBA" id="ARBA00022692"/>
    </source>
</evidence>
<dbReference type="InterPro" id="IPR036361">
    <property type="entry name" value="SAP_dom_sf"/>
</dbReference>
<dbReference type="InterPro" id="IPR004018">
    <property type="entry name" value="RPEL_repeat"/>
</dbReference>
<organism evidence="18 19">
    <name type="scientific">Ditylenchus dipsaci</name>
    <dbReference type="NCBI Taxonomy" id="166011"/>
    <lineage>
        <taxon>Eukaryota</taxon>
        <taxon>Metazoa</taxon>
        <taxon>Ecdysozoa</taxon>
        <taxon>Nematoda</taxon>
        <taxon>Chromadorea</taxon>
        <taxon>Rhabditida</taxon>
        <taxon>Tylenchina</taxon>
        <taxon>Tylenchomorpha</taxon>
        <taxon>Sphaerularioidea</taxon>
        <taxon>Anguinidae</taxon>
        <taxon>Anguininae</taxon>
        <taxon>Ditylenchus</taxon>
    </lineage>
</organism>
<dbReference type="GO" id="GO:0004222">
    <property type="term" value="F:metalloendopeptidase activity"/>
    <property type="evidence" value="ECO:0007669"/>
    <property type="project" value="UniProtKB-UniRule"/>
</dbReference>
<feature type="region of interest" description="Disordered" evidence="17">
    <location>
        <begin position="1238"/>
        <end position="1284"/>
    </location>
</feature>